<evidence type="ECO:0000313" key="2">
    <source>
        <dbReference type="Proteomes" id="UP000192359"/>
    </source>
</evidence>
<gene>
    <name evidence="1" type="ORF">A7979_02475</name>
</gene>
<reference evidence="1 2" key="1">
    <citation type="submission" date="2016-05" db="EMBL/GenBank/DDBJ databases">
        <title>Draft genome sequence of a porcine commensal Rothia nasimurium.</title>
        <authorList>
            <person name="Gaiser R.A."/>
            <person name="Van Baarlen P."/>
            <person name="Wells J.M."/>
        </authorList>
    </citation>
    <scope>NUCLEOTIDE SEQUENCE [LARGE SCALE GENOMIC DNA]</scope>
    <source>
        <strain evidence="1 2">PT-32</strain>
    </source>
</reference>
<accession>A0A1Y1RPS2</accession>
<dbReference type="RefSeq" id="WP_083091747.1">
    <property type="nucleotide sequence ID" value="NZ_LXWF01000022.1"/>
</dbReference>
<name>A0A1Y1RPS2_9MICC</name>
<sequence length="66" mass="7710">MSLQDYTPGPHEKQFWYNLSTGQVEEGQQSKITELWGPFATYEEAQNAMAKAKKRNEEWDEGKDAW</sequence>
<evidence type="ECO:0008006" key="3">
    <source>
        <dbReference type="Google" id="ProtNLM"/>
    </source>
</evidence>
<dbReference type="AlphaFoldDB" id="A0A1Y1RPS2"/>
<keyword evidence="2" id="KW-1185">Reference proteome</keyword>
<dbReference type="OrthoDB" id="3268477at2"/>
<evidence type="ECO:0000313" key="1">
    <source>
        <dbReference type="EMBL" id="ORC18881.1"/>
    </source>
</evidence>
<comment type="caution">
    <text evidence="1">The sequence shown here is derived from an EMBL/GenBank/DDBJ whole genome shotgun (WGS) entry which is preliminary data.</text>
</comment>
<proteinExistence type="predicted"/>
<dbReference type="Proteomes" id="UP000192359">
    <property type="component" value="Unassembled WGS sequence"/>
</dbReference>
<dbReference type="EMBL" id="LXWF01000022">
    <property type="protein sequence ID" value="ORC18881.1"/>
    <property type="molecule type" value="Genomic_DNA"/>
</dbReference>
<organism evidence="1 2">
    <name type="scientific">Rothia nasimurium</name>
    <dbReference type="NCBI Taxonomy" id="85336"/>
    <lineage>
        <taxon>Bacteria</taxon>
        <taxon>Bacillati</taxon>
        <taxon>Actinomycetota</taxon>
        <taxon>Actinomycetes</taxon>
        <taxon>Micrococcales</taxon>
        <taxon>Micrococcaceae</taxon>
        <taxon>Rothia</taxon>
    </lineage>
</organism>
<protein>
    <recommendedName>
        <fullName evidence="3">SPOR domain-containing protein</fullName>
    </recommendedName>
</protein>